<organism evidence="1 2">
    <name type="scientific">Riemerella anatipestifer</name>
    <name type="common">Moraxella anatipestifer</name>
    <dbReference type="NCBI Taxonomy" id="34085"/>
    <lineage>
        <taxon>Bacteria</taxon>
        <taxon>Pseudomonadati</taxon>
        <taxon>Bacteroidota</taxon>
        <taxon>Flavobacteriia</taxon>
        <taxon>Flavobacteriales</taxon>
        <taxon>Weeksellaceae</taxon>
        <taxon>Riemerella</taxon>
    </lineage>
</organism>
<sequence>MKKLSTIIKEKLEIDIDEGRFPFKYSYEQSLKDCSEFNNLMETTKLLNEEFKKDLEFDIEYFDFIINKNAQLVLSLSEYFNKTEKAKNDYSLESYSYNSLNHFWMVFTVITNNYIALKELFTNGKDYQGKVLFRNTIELTELCIGILGDEEFYNFFKKENNVNHPTKNYQTLKFDVIKKVSNKIITQIKNLPNSNVNNQLWDEYLKMRNEYYNNTSKHTHSNFFNLMLNSHVPLKNNEQLGLSDLMIHNLNGIISVKTDENIDQVFLYDSISYMILVILIIDKHKLNFNKLDVKKDYLAILTGNNWELLRYRERKNYT</sequence>
<dbReference type="EMBL" id="JAQZHK010000001">
    <property type="protein sequence ID" value="MDY3511759.1"/>
    <property type="molecule type" value="Genomic_DNA"/>
</dbReference>
<dbReference type="Proteomes" id="UP001284033">
    <property type="component" value="Unassembled WGS sequence"/>
</dbReference>
<protein>
    <submittedName>
        <fullName evidence="1">Uncharacterized protein</fullName>
    </submittedName>
</protein>
<reference evidence="1" key="1">
    <citation type="submission" date="2023-01" db="EMBL/GenBank/DDBJ databases">
        <title>Genome-based studies on antimicrobial resistance profiles of Riemerella anatipestifer in China, 1994 to 2021.</title>
        <authorList>
            <person name="Yang Z."/>
            <person name="Zhu D."/>
        </authorList>
    </citation>
    <scope>NUCLEOTIDE SEQUENCE</scope>
    <source>
        <strain evidence="1">RCAD1218</strain>
    </source>
</reference>
<gene>
    <name evidence="1" type="ORF">PG303_00830</name>
</gene>
<dbReference type="RefSeq" id="WP_154469118.1">
    <property type="nucleotide sequence ID" value="NZ_CP110126.1"/>
</dbReference>
<evidence type="ECO:0000313" key="2">
    <source>
        <dbReference type="Proteomes" id="UP001284033"/>
    </source>
</evidence>
<comment type="caution">
    <text evidence="1">The sequence shown here is derived from an EMBL/GenBank/DDBJ whole genome shotgun (WGS) entry which is preliminary data.</text>
</comment>
<dbReference type="AlphaFoldDB" id="A0AAP6HCM8"/>
<accession>A0AAP6HCM8</accession>
<evidence type="ECO:0000313" key="1">
    <source>
        <dbReference type="EMBL" id="MDY3511759.1"/>
    </source>
</evidence>
<name>A0AAP6HCM8_RIEAN</name>
<proteinExistence type="predicted"/>